<dbReference type="EMBL" id="JAYMYS010000009">
    <property type="protein sequence ID" value="KAK7381340.1"/>
    <property type="molecule type" value="Genomic_DNA"/>
</dbReference>
<evidence type="ECO:0000313" key="1">
    <source>
        <dbReference type="EMBL" id="KAK7381340.1"/>
    </source>
</evidence>
<name>A0AAN9NZ20_PSOTE</name>
<comment type="caution">
    <text evidence="1">The sequence shown here is derived from an EMBL/GenBank/DDBJ whole genome shotgun (WGS) entry which is preliminary data.</text>
</comment>
<protein>
    <submittedName>
        <fullName evidence="1">Uncharacterized protein</fullName>
    </submittedName>
</protein>
<reference evidence="1 2" key="1">
    <citation type="submission" date="2024-01" db="EMBL/GenBank/DDBJ databases">
        <title>The genomes of 5 underutilized Papilionoideae crops provide insights into root nodulation and disease resistanc.</title>
        <authorList>
            <person name="Jiang F."/>
        </authorList>
    </citation>
    <scope>NUCLEOTIDE SEQUENCE [LARGE SCALE GENOMIC DNA]</scope>
    <source>
        <strain evidence="1">DUOXIRENSHENG_FW03</strain>
        <tissue evidence="1">Leaves</tissue>
    </source>
</reference>
<gene>
    <name evidence="1" type="ORF">VNO78_33964</name>
</gene>
<organism evidence="1 2">
    <name type="scientific">Psophocarpus tetragonolobus</name>
    <name type="common">Winged bean</name>
    <name type="synonym">Dolichos tetragonolobus</name>
    <dbReference type="NCBI Taxonomy" id="3891"/>
    <lineage>
        <taxon>Eukaryota</taxon>
        <taxon>Viridiplantae</taxon>
        <taxon>Streptophyta</taxon>
        <taxon>Embryophyta</taxon>
        <taxon>Tracheophyta</taxon>
        <taxon>Spermatophyta</taxon>
        <taxon>Magnoliopsida</taxon>
        <taxon>eudicotyledons</taxon>
        <taxon>Gunneridae</taxon>
        <taxon>Pentapetalae</taxon>
        <taxon>rosids</taxon>
        <taxon>fabids</taxon>
        <taxon>Fabales</taxon>
        <taxon>Fabaceae</taxon>
        <taxon>Papilionoideae</taxon>
        <taxon>50 kb inversion clade</taxon>
        <taxon>NPAAA clade</taxon>
        <taxon>indigoferoid/millettioid clade</taxon>
        <taxon>Phaseoleae</taxon>
        <taxon>Psophocarpus</taxon>
    </lineage>
</organism>
<keyword evidence="2" id="KW-1185">Reference proteome</keyword>
<dbReference type="Proteomes" id="UP001386955">
    <property type="component" value="Unassembled WGS sequence"/>
</dbReference>
<accession>A0AAN9NZ20</accession>
<evidence type="ECO:0000313" key="2">
    <source>
        <dbReference type="Proteomes" id="UP001386955"/>
    </source>
</evidence>
<proteinExistence type="predicted"/>
<sequence length="164" mass="18311">MDILENDIGPESDKGKDVVPKYTSDFLLEKETDVKALQFIAKPSFLVDKSSIILLSIVLLELHGVEGIPDPVPDSQHRDQGLFRFNRGLSHNMLHHDWVGQSLLEISSLNSNGELHEWVISKSLGASSIVPEEIIVQILAAKMESKYRRCMSDNRLEPGFGKSS</sequence>
<dbReference type="AlphaFoldDB" id="A0AAN9NZ20"/>